<feature type="transmembrane region" description="Helical" evidence="8">
    <location>
        <begin position="382"/>
        <end position="411"/>
    </location>
</feature>
<evidence type="ECO:0000259" key="9">
    <source>
        <dbReference type="Pfam" id="PF03600"/>
    </source>
</evidence>
<dbReference type="PANTHER" id="PTHR43568:SF1">
    <property type="entry name" value="P PROTEIN"/>
    <property type="match status" value="1"/>
</dbReference>
<reference evidence="10 11" key="1">
    <citation type="submission" date="2018-07" db="EMBL/GenBank/DDBJ databases">
        <title>Genomic Encyclopedia of Type Strains, Phase IV (KMG-IV): sequencing the most valuable type-strain genomes for metagenomic binning, comparative biology and taxonomic classification.</title>
        <authorList>
            <person name="Goeker M."/>
        </authorList>
    </citation>
    <scope>NUCLEOTIDE SEQUENCE [LARGE SCALE GENOMIC DNA]</scope>
    <source>
        <strain evidence="10 11">DSM 26407</strain>
    </source>
</reference>
<feature type="transmembrane region" description="Helical" evidence="8">
    <location>
        <begin position="263"/>
        <end position="280"/>
    </location>
</feature>
<keyword evidence="6 8" id="KW-1133">Transmembrane helix</keyword>
<dbReference type="GO" id="GO:0005886">
    <property type="term" value="C:plasma membrane"/>
    <property type="evidence" value="ECO:0007669"/>
    <property type="project" value="UniProtKB-SubCell"/>
</dbReference>
<dbReference type="CDD" id="cd01116">
    <property type="entry name" value="P_permease"/>
    <property type="match status" value="1"/>
</dbReference>
<dbReference type="InterPro" id="IPR051475">
    <property type="entry name" value="Diverse_Ion_Transporter"/>
</dbReference>
<dbReference type="InterPro" id="IPR000802">
    <property type="entry name" value="Arsenical_pump_ArsB"/>
</dbReference>
<dbReference type="Pfam" id="PF03600">
    <property type="entry name" value="CitMHS"/>
    <property type="match status" value="1"/>
</dbReference>
<dbReference type="PRINTS" id="PR00758">
    <property type="entry name" value="ARSENICPUMP"/>
</dbReference>
<gene>
    <name evidence="10" type="ORF">DFQ59_108121</name>
</gene>
<feature type="transmembrane region" description="Helical" evidence="8">
    <location>
        <begin position="423"/>
        <end position="444"/>
    </location>
</feature>
<evidence type="ECO:0000256" key="3">
    <source>
        <dbReference type="ARBA" id="ARBA00022448"/>
    </source>
</evidence>
<feature type="transmembrane region" description="Helical" evidence="8">
    <location>
        <begin position="12"/>
        <end position="33"/>
    </location>
</feature>
<dbReference type="Proteomes" id="UP000252707">
    <property type="component" value="Unassembled WGS sequence"/>
</dbReference>
<evidence type="ECO:0000256" key="8">
    <source>
        <dbReference type="SAM" id="Phobius"/>
    </source>
</evidence>
<evidence type="ECO:0000256" key="4">
    <source>
        <dbReference type="ARBA" id="ARBA00022475"/>
    </source>
</evidence>
<feature type="transmembrane region" description="Helical" evidence="8">
    <location>
        <begin position="105"/>
        <end position="138"/>
    </location>
</feature>
<feature type="transmembrane region" description="Helical" evidence="8">
    <location>
        <begin position="185"/>
        <end position="208"/>
    </location>
</feature>
<comment type="similarity">
    <text evidence="2">Belongs to the CitM (TC 2.A.11) transporter family.</text>
</comment>
<keyword evidence="7 8" id="KW-0472">Membrane</keyword>
<feature type="transmembrane region" description="Helical" evidence="8">
    <location>
        <begin position="70"/>
        <end position="93"/>
    </location>
</feature>
<dbReference type="PANTHER" id="PTHR43568">
    <property type="entry name" value="P PROTEIN"/>
    <property type="match status" value="1"/>
</dbReference>
<feature type="transmembrane region" description="Helical" evidence="8">
    <location>
        <begin position="40"/>
        <end position="58"/>
    </location>
</feature>
<evidence type="ECO:0000313" key="10">
    <source>
        <dbReference type="EMBL" id="RCX28093.1"/>
    </source>
</evidence>
<evidence type="ECO:0000256" key="2">
    <source>
        <dbReference type="ARBA" id="ARBA00009843"/>
    </source>
</evidence>
<keyword evidence="11" id="KW-1185">Reference proteome</keyword>
<feature type="transmembrane region" description="Helical" evidence="8">
    <location>
        <begin position="236"/>
        <end position="257"/>
    </location>
</feature>
<evidence type="ECO:0000256" key="7">
    <source>
        <dbReference type="ARBA" id="ARBA00023136"/>
    </source>
</evidence>
<dbReference type="EMBL" id="QPJY01000008">
    <property type="protein sequence ID" value="RCX28093.1"/>
    <property type="molecule type" value="Genomic_DNA"/>
</dbReference>
<comment type="caution">
    <text evidence="10">The sequence shown here is derived from an EMBL/GenBank/DDBJ whole genome shotgun (WGS) entry which is preliminary data.</text>
</comment>
<keyword evidence="5 8" id="KW-0812">Transmembrane</keyword>
<feature type="transmembrane region" description="Helical" evidence="8">
    <location>
        <begin position="326"/>
        <end position="349"/>
    </location>
</feature>
<proteinExistence type="inferred from homology"/>
<evidence type="ECO:0000256" key="6">
    <source>
        <dbReference type="ARBA" id="ARBA00022989"/>
    </source>
</evidence>
<dbReference type="RefSeq" id="WP_211314957.1">
    <property type="nucleotide sequence ID" value="NZ_QPJY01000008.1"/>
</dbReference>
<comment type="subcellular location">
    <subcellularLocation>
        <location evidence="1">Cell membrane</location>
        <topology evidence="1">Multi-pass membrane protein</topology>
    </subcellularLocation>
</comment>
<sequence>MTPGSDMATTVVFGLDPQWFAAVVFFLTYVVIMTERINRAIVALTAAGLMIFGGVLTQEAALRGVDFNTLGLLTGMMVIVAITSKSGIFQYLAIWSAKRVNGRPWGILVMLTVVTAILSALLDNVTTVLLIAPVTLLITEELEVPAYPFLFSEILASNIGGTATLIGDPPNIMIGSAVRLTFNDFLWNLAPVVPIILVASMVPIYLIWGRRLHTSEANRQRVMDFDEGKAITDPRLLRQALAVLALVIIGFVLSHSIGQEPASIAMFGAAVLLLVTNIGVKAEEQTHRVHSAFSQVEWVTLFFFMGLFVVVHAVDSTGLLRLLAEQVVALTGGVPQTTAMAILWVSALASAVVDNIPFVATMIPIIKSMAATFGGHEELLPLWWSLALGACLGGNGTLVGASANLVVAGFAERAGHPIRFVPFMLMAFPLMLFSILISTAYLYLRYF</sequence>
<accession>A0A369C2T1</accession>
<evidence type="ECO:0000256" key="1">
    <source>
        <dbReference type="ARBA" id="ARBA00004651"/>
    </source>
</evidence>
<evidence type="ECO:0000313" key="11">
    <source>
        <dbReference type="Proteomes" id="UP000252707"/>
    </source>
</evidence>
<feature type="domain" description="Citrate transporter-like" evidence="9">
    <location>
        <begin position="29"/>
        <end position="389"/>
    </location>
</feature>
<feature type="transmembrane region" description="Helical" evidence="8">
    <location>
        <begin position="292"/>
        <end position="314"/>
    </location>
</feature>
<dbReference type="GO" id="GO:0015105">
    <property type="term" value="F:arsenite transmembrane transporter activity"/>
    <property type="evidence" value="ECO:0007669"/>
    <property type="project" value="InterPro"/>
</dbReference>
<keyword evidence="4" id="KW-1003">Cell membrane</keyword>
<dbReference type="AlphaFoldDB" id="A0A369C2T1"/>
<evidence type="ECO:0000256" key="5">
    <source>
        <dbReference type="ARBA" id="ARBA00022692"/>
    </source>
</evidence>
<name>A0A369C2T1_9GAMM</name>
<keyword evidence="3" id="KW-0813">Transport</keyword>
<dbReference type="InterPro" id="IPR004680">
    <property type="entry name" value="Cit_transptr-like_dom"/>
</dbReference>
<protein>
    <submittedName>
        <fullName evidence="10">Putative tyrosine transporter P-protein</fullName>
    </submittedName>
</protein>
<organism evidence="10 11">
    <name type="scientific">Thioalbus denitrificans</name>
    <dbReference type="NCBI Taxonomy" id="547122"/>
    <lineage>
        <taxon>Bacteria</taxon>
        <taxon>Pseudomonadati</taxon>
        <taxon>Pseudomonadota</taxon>
        <taxon>Gammaproteobacteria</taxon>
        <taxon>Chromatiales</taxon>
        <taxon>Ectothiorhodospiraceae</taxon>
        <taxon>Thioalbus</taxon>
    </lineage>
</organism>